<feature type="transmembrane region" description="Helical" evidence="6">
    <location>
        <begin position="225"/>
        <end position="250"/>
    </location>
</feature>
<protein>
    <recommendedName>
        <fullName evidence="7">Type II secretion system protein GspF domain-containing protein</fullName>
    </recommendedName>
</protein>
<gene>
    <name evidence="8" type="ORF">G9H71_21715</name>
</gene>
<comment type="caution">
    <text evidence="8">The sequence shown here is derived from an EMBL/GenBank/DDBJ whole genome shotgun (WGS) entry which is preliminary data.</text>
</comment>
<evidence type="ECO:0000256" key="5">
    <source>
        <dbReference type="ARBA" id="ARBA00023136"/>
    </source>
</evidence>
<feature type="domain" description="Type II secretion system protein GspF" evidence="7">
    <location>
        <begin position="115"/>
        <end position="238"/>
    </location>
</feature>
<evidence type="ECO:0000256" key="1">
    <source>
        <dbReference type="ARBA" id="ARBA00004651"/>
    </source>
</evidence>
<accession>A0ABX0GZF5</accession>
<evidence type="ECO:0000256" key="6">
    <source>
        <dbReference type="SAM" id="Phobius"/>
    </source>
</evidence>
<dbReference type="InterPro" id="IPR018076">
    <property type="entry name" value="T2SS_GspF_dom"/>
</dbReference>
<dbReference type="RefSeq" id="WP_166284849.1">
    <property type="nucleotide sequence ID" value="NZ_JAANNP010000158.1"/>
</dbReference>
<dbReference type="Proteomes" id="UP000800981">
    <property type="component" value="Unassembled WGS sequence"/>
</dbReference>
<dbReference type="PANTHER" id="PTHR35007">
    <property type="entry name" value="INTEGRAL MEMBRANE PROTEIN-RELATED"/>
    <property type="match status" value="1"/>
</dbReference>
<keyword evidence="2" id="KW-1003">Cell membrane</keyword>
<keyword evidence="4 6" id="KW-1133">Transmembrane helix</keyword>
<evidence type="ECO:0000256" key="4">
    <source>
        <dbReference type="ARBA" id="ARBA00022989"/>
    </source>
</evidence>
<keyword evidence="5 6" id="KW-0472">Membrane</keyword>
<evidence type="ECO:0000256" key="2">
    <source>
        <dbReference type="ARBA" id="ARBA00022475"/>
    </source>
</evidence>
<comment type="subcellular location">
    <subcellularLocation>
        <location evidence="1">Cell membrane</location>
        <topology evidence="1">Multi-pass membrane protein</topology>
    </subcellularLocation>
</comment>
<sequence>MALLACLLVSAAVALLVRPPVAARRVRALLPARRPGTVAGSLPRPTPTPVLIRPAVRLPAVGLVAGAVALLLGGPVGAALGGLAAAVAYRLLDHPRLALDRRAAARVQADAVAAADLLAACLGAGSPLEPAALAVADAVGGEVGATLREAVAAVRLGADRRSAWRAAGAAQPALAALSRAVVRSSGSGAPLAPTVLRVADEQRAERRWQAEAAAARVGARAALPLTLCFLPAFVLVGVVPVVIGVAGPVLRSA</sequence>
<keyword evidence="9" id="KW-1185">Reference proteome</keyword>
<evidence type="ECO:0000259" key="7">
    <source>
        <dbReference type="Pfam" id="PF00482"/>
    </source>
</evidence>
<proteinExistence type="predicted"/>
<evidence type="ECO:0000313" key="9">
    <source>
        <dbReference type="Proteomes" id="UP000800981"/>
    </source>
</evidence>
<reference evidence="8 9" key="1">
    <citation type="submission" date="2020-03" db="EMBL/GenBank/DDBJ databases">
        <title>Two novel Motilibacter sp.</title>
        <authorList>
            <person name="Liu S."/>
        </authorList>
    </citation>
    <scope>NUCLEOTIDE SEQUENCE [LARGE SCALE GENOMIC DNA]</scope>
    <source>
        <strain evidence="8 9">E257</strain>
    </source>
</reference>
<evidence type="ECO:0000313" key="8">
    <source>
        <dbReference type="EMBL" id="NHC16407.1"/>
    </source>
</evidence>
<evidence type="ECO:0000256" key="3">
    <source>
        <dbReference type="ARBA" id="ARBA00022692"/>
    </source>
</evidence>
<feature type="transmembrane region" description="Helical" evidence="6">
    <location>
        <begin position="63"/>
        <end position="92"/>
    </location>
</feature>
<dbReference type="EMBL" id="JAANNP010000158">
    <property type="protein sequence ID" value="NHC16407.1"/>
    <property type="molecule type" value="Genomic_DNA"/>
</dbReference>
<dbReference type="PANTHER" id="PTHR35007:SF3">
    <property type="entry name" value="POSSIBLE CONSERVED ALANINE RICH MEMBRANE PROTEIN"/>
    <property type="match status" value="1"/>
</dbReference>
<keyword evidence="3 6" id="KW-0812">Transmembrane</keyword>
<name>A0ABX0GZF5_9ACTN</name>
<organism evidence="8 9">
    <name type="scientific">Motilibacter deserti</name>
    <dbReference type="NCBI Taxonomy" id="2714956"/>
    <lineage>
        <taxon>Bacteria</taxon>
        <taxon>Bacillati</taxon>
        <taxon>Actinomycetota</taxon>
        <taxon>Actinomycetes</taxon>
        <taxon>Motilibacterales</taxon>
        <taxon>Motilibacteraceae</taxon>
        <taxon>Motilibacter</taxon>
    </lineage>
</organism>
<dbReference type="Pfam" id="PF00482">
    <property type="entry name" value="T2SSF"/>
    <property type="match status" value="1"/>
</dbReference>